<dbReference type="Ensembl" id="ENSDLAT00005076496.1">
    <property type="protein sequence ID" value="ENSDLAP00005077317.1"/>
    <property type="gene ID" value="ENSDLAG00005033426.1"/>
</dbReference>
<keyword evidence="2" id="KW-1185">Reference proteome</keyword>
<evidence type="ECO:0000313" key="1">
    <source>
        <dbReference type="Ensembl" id="ENSDLAP00005077317.1"/>
    </source>
</evidence>
<protein>
    <submittedName>
        <fullName evidence="1">Uncharacterized protein</fullName>
    </submittedName>
</protein>
<proteinExistence type="predicted"/>
<organism evidence="1 2">
    <name type="scientific">Dicentrarchus labrax</name>
    <name type="common">European seabass</name>
    <name type="synonym">Morone labrax</name>
    <dbReference type="NCBI Taxonomy" id="13489"/>
    <lineage>
        <taxon>Eukaryota</taxon>
        <taxon>Metazoa</taxon>
        <taxon>Chordata</taxon>
        <taxon>Craniata</taxon>
        <taxon>Vertebrata</taxon>
        <taxon>Euteleostomi</taxon>
        <taxon>Actinopterygii</taxon>
        <taxon>Neopterygii</taxon>
        <taxon>Teleostei</taxon>
        <taxon>Neoteleostei</taxon>
        <taxon>Acanthomorphata</taxon>
        <taxon>Eupercaria</taxon>
        <taxon>Moronidae</taxon>
        <taxon>Dicentrarchus</taxon>
    </lineage>
</organism>
<dbReference type="Gene3D" id="3.10.20.370">
    <property type="match status" value="1"/>
</dbReference>
<reference evidence="1" key="2">
    <citation type="submission" date="2025-09" db="UniProtKB">
        <authorList>
            <consortium name="Ensembl"/>
        </authorList>
    </citation>
    <scope>IDENTIFICATION</scope>
</reference>
<sequence length="107" mass="11928">EWPWLPDYKTTHLQWNGKAEQEFAQLKGDLSTTPALTNPDNLFVAEKQGLANAVLAQNTQLETLVRGMPPCYKGLAAGAYASEKSHNSLATTFSRILERKGRLEIRL</sequence>
<evidence type="ECO:0000313" key="2">
    <source>
        <dbReference type="Proteomes" id="UP000694389"/>
    </source>
</evidence>
<name>A0A8P4GK18_DICLA</name>
<accession>A0A8P4GK18</accession>
<dbReference type="AlphaFoldDB" id="A0A8P4GK18"/>
<dbReference type="Proteomes" id="UP000694389">
    <property type="component" value="Unassembled WGS sequence"/>
</dbReference>
<reference evidence="1" key="1">
    <citation type="submission" date="2025-08" db="UniProtKB">
        <authorList>
            <consortium name="Ensembl"/>
        </authorList>
    </citation>
    <scope>IDENTIFICATION</scope>
</reference>